<dbReference type="AlphaFoldDB" id="A0A919YHV1"/>
<dbReference type="Proteomes" id="UP000682811">
    <property type="component" value="Unassembled WGS sequence"/>
</dbReference>
<accession>A0A919YHV1</accession>
<comment type="caution">
    <text evidence="1">The sequence shown here is derived from an EMBL/GenBank/DDBJ whole genome shotgun (WGS) entry which is preliminary data.</text>
</comment>
<evidence type="ECO:0000313" key="1">
    <source>
        <dbReference type="EMBL" id="GIO50774.1"/>
    </source>
</evidence>
<dbReference type="EMBL" id="BORT01000038">
    <property type="protein sequence ID" value="GIO50774.1"/>
    <property type="molecule type" value="Genomic_DNA"/>
</dbReference>
<protein>
    <submittedName>
        <fullName evidence="1">Uncharacterized protein</fullName>
    </submittedName>
</protein>
<gene>
    <name evidence="1" type="ORF">J34TS1_55390</name>
</gene>
<organism evidence="1 2">
    <name type="scientific">Paenibacillus azoreducens</name>
    <dbReference type="NCBI Taxonomy" id="116718"/>
    <lineage>
        <taxon>Bacteria</taxon>
        <taxon>Bacillati</taxon>
        <taxon>Bacillota</taxon>
        <taxon>Bacilli</taxon>
        <taxon>Bacillales</taxon>
        <taxon>Paenibacillaceae</taxon>
        <taxon>Paenibacillus</taxon>
    </lineage>
</organism>
<reference evidence="1 2" key="1">
    <citation type="submission" date="2021-03" db="EMBL/GenBank/DDBJ databases">
        <title>Antimicrobial resistance genes in bacteria isolated from Japanese honey, and their potential for conferring macrolide and lincosamide resistance in the American foulbrood pathogen Paenibacillus larvae.</title>
        <authorList>
            <person name="Okamoto M."/>
            <person name="Kumagai M."/>
            <person name="Kanamori H."/>
            <person name="Takamatsu D."/>
        </authorList>
    </citation>
    <scope>NUCLEOTIDE SEQUENCE [LARGE SCALE GENOMIC DNA]</scope>
    <source>
        <strain evidence="1 2">J34TS1</strain>
    </source>
</reference>
<proteinExistence type="predicted"/>
<evidence type="ECO:0000313" key="2">
    <source>
        <dbReference type="Proteomes" id="UP000682811"/>
    </source>
</evidence>
<name>A0A919YHV1_9BACL</name>
<keyword evidence="2" id="KW-1185">Reference proteome</keyword>
<sequence>MNLYLAQGESKKKRLQRPFKGGKRFCKKYKIRVRAAYTFLYFEKKLPKGSSF</sequence>